<evidence type="ECO:0000313" key="2">
    <source>
        <dbReference type="EMBL" id="KLU89590.1"/>
    </source>
</evidence>
<feature type="non-terminal residue" evidence="2">
    <location>
        <position position="1"/>
    </location>
</feature>
<name>A0A0H2TZS9_MAGP6</name>
<dbReference type="PANTHER" id="PTHR42055:SF1">
    <property type="entry name" value="YALI0E03476P"/>
    <property type="match status" value="1"/>
</dbReference>
<reference evidence="2" key="2">
    <citation type="submission" date="2011-03" db="EMBL/GenBank/DDBJ databases">
        <title>Annotation of Magnaporthe poae ATCC 64411.</title>
        <authorList>
            <person name="Ma L.-J."/>
            <person name="Dead R."/>
            <person name="Young S.K."/>
            <person name="Zeng Q."/>
            <person name="Gargeya S."/>
            <person name="Fitzgerald M."/>
            <person name="Haas B."/>
            <person name="Abouelleil A."/>
            <person name="Alvarado L."/>
            <person name="Arachchi H.M."/>
            <person name="Berlin A."/>
            <person name="Brown A."/>
            <person name="Chapman S.B."/>
            <person name="Chen Z."/>
            <person name="Dunbar C."/>
            <person name="Freedman E."/>
            <person name="Gearin G."/>
            <person name="Gellesch M."/>
            <person name="Goldberg J."/>
            <person name="Griggs A."/>
            <person name="Gujja S."/>
            <person name="Heiman D."/>
            <person name="Howarth C."/>
            <person name="Larson L."/>
            <person name="Lui A."/>
            <person name="MacDonald P.J.P."/>
            <person name="Mehta T."/>
            <person name="Montmayeur A."/>
            <person name="Murphy C."/>
            <person name="Neiman D."/>
            <person name="Pearson M."/>
            <person name="Priest M."/>
            <person name="Roberts A."/>
            <person name="Saif S."/>
            <person name="Shea T."/>
            <person name="Shenoy N."/>
            <person name="Sisk P."/>
            <person name="Stolte C."/>
            <person name="Sykes S."/>
            <person name="Yandava C."/>
            <person name="Wortman J."/>
            <person name="Nusbaum C."/>
            <person name="Birren B."/>
        </authorList>
    </citation>
    <scope>NUCLEOTIDE SEQUENCE</scope>
    <source>
        <strain evidence="2">ATCC 64411</strain>
    </source>
</reference>
<dbReference type="OrthoDB" id="5312133at2759"/>
<organism evidence="2">
    <name type="scientific">Magnaporthiopsis poae (strain ATCC 64411 / 73-15)</name>
    <name type="common">Kentucky bluegrass fungus</name>
    <name type="synonym">Magnaporthe poae</name>
    <dbReference type="NCBI Taxonomy" id="644358"/>
    <lineage>
        <taxon>Eukaryota</taxon>
        <taxon>Fungi</taxon>
        <taxon>Dikarya</taxon>
        <taxon>Ascomycota</taxon>
        <taxon>Pezizomycotina</taxon>
        <taxon>Sordariomycetes</taxon>
        <taxon>Sordariomycetidae</taxon>
        <taxon>Magnaporthales</taxon>
        <taxon>Magnaporthaceae</taxon>
        <taxon>Magnaporthiopsis</taxon>
    </lineage>
</organism>
<gene>
    <name evidence="2" type="ORF">MAPG_08561</name>
</gene>
<dbReference type="AlphaFoldDB" id="A0A0H2TZS9"/>
<feature type="region of interest" description="Disordered" evidence="1">
    <location>
        <begin position="80"/>
        <end position="113"/>
    </location>
</feature>
<feature type="region of interest" description="Disordered" evidence="1">
    <location>
        <begin position="1"/>
        <end position="36"/>
    </location>
</feature>
<sequence>SRSATPRPPRPPPWSAAGRAARRTPARPGCWTGPKKIRFSKEPGDLAIRSAVEAWNLADTEAWRFARAFVERSVVERRKWEEEESKYAGGAGSDKNRRESPASGPLGRWLEKV</sequence>
<proteinExistence type="predicted"/>
<evidence type="ECO:0000256" key="1">
    <source>
        <dbReference type="SAM" id="MobiDB-lite"/>
    </source>
</evidence>
<dbReference type="PANTHER" id="PTHR42055">
    <property type="entry name" value="YALI0E03476P"/>
    <property type="match status" value="1"/>
</dbReference>
<accession>A0A0H2TZS9</accession>
<dbReference type="EMBL" id="GL876973">
    <property type="protein sequence ID" value="KLU89590.1"/>
    <property type="molecule type" value="Genomic_DNA"/>
</dbReference>
<dbReference type="VEuPathDB" id="FungiDB:MAPG_08561"/>
<reference evidence="2" key="1">
    <citation type="submission" date="2010-05" db="EMBL/GenBank/DDBJ databases">
        <title>The Genome Sequence of Magnaporthe poae strain ATCC 64411.</title>
        <authorList>
            <consortium name="The Broad Institute Genome Sequencing Platform"/>
            <consortium name="Broad Institute Genome Sequencing Center for Infectious Disease"/>
            <person name="Ma L.-J."/>
            <person name="Dead R."/>
            <person name="Young S."/>
            <person name="Zeng Q."/>
            <person name="Koehrsen M."/>
            <person name="Alvarado L."/>
            <person name="Berlin A."/>
            <person name="Chapman S.B."/>
            <person name="Chen Z."/>
            <person name="Freedman E."/>
            <person name="Gellesch M."/>
            <person name="Goldberg J."/>
            <person name="Griggs A."/>
            <person name="Gujja S."/>
            <person name="Heilman E.R."/>
            <person name="Heiman D."/>
            <person name="Hepburn T."/>
            <person name="Howarth C."/>
            <person name="Jen D."/>
            <person name="Larson L."/>
            <person name="Mehta T."/>
            <person name="Neiman D."/>
            <person name="Pearson M."/>
            <person name="Roberts A."/>
            <person name="Saif S."/>
            <person name="Shea T."/>
            <person name="Shenoy N."/>
            <person name="Sisk P."/>
            <person name="Stolte C."/>
            <person name="Sykes S."/>
            <person name="Walk T."/>
            <person name="White J."/>
            <person name="Yandava C."/>
            <person name="Haas B."/>
            <person name="Nusbaum C."/>
            <person name="Birren B."/>
        </authorList>
    </citation>
    <scope>NUCLEOTIDE SEQUENCE</scope>
    <source>
        <strain evidence="2">ATCC 64411</strain>
    </source>
</reference>
<feature type="compositionally biased region" description="Pro residues" evidence="1">
    <location>
        <begin position="1"/>
        <end position="14"/>
    </location>
</feature>
<protein>
    <submittedName>
        <fullName evidence="2">Uncharacterized protein</fullName>
    </submittedName>
</protein>